<feature type="domain" description="HTH lacI-type" evidence="4">
    <location>
        <begin position="10"/>
        <end position="64"/>
    </location>
</feature>
<dbReference type="SMART" id="SM00354">
    <property type="entry name" value="HTH_LACI"/>
    <property type="match status" value="1"/>
</dbReference>
<proteinExistence type="predicted"/>
<keyword evidence="3" id="KW-0804">Transcription</keyword>
<dbReference type="GO" id="GO:0003677">
    <property type="term" value="F:DNA binding"/>
    <property type="evidence" value="ECO:0007669"/>
    <property type="project" value="UniProtKB-KW"/>
</dbReference>
<dbReference type="PROSITE" id="PS50932">
    <property type="entry name" value="HTH_LACI_2"/>
    <property type="match status" value="1"/>
</dbReference>
<dbReference type="EMBL" id="CP079216">
    <property type="protein sequence ID" value="QXT62125.1"/>
    <property type="molecule type" value="Genomic_DNA"/>
</dbReference>
<evidence type="ECO:0000256" key="3">
    <source>
        <dbReference type="ARBA" id="ARBA00023163"/>
    </source>
</evidence>
<sequence length="341" mass="37306">MATDPAHERPNIRQVAARAGVSHMTVSRVLNDAPNIRPDTRDRVLAAIAELNYRPSNAARALATQRHQRIGVLMESHFAYGPTHTLRGIELAAGEADYSVTSVTLRAEDPAGPREGIEQLSAQGVDGICVIAPRSTSLSALRQIEFRVPVVVVKSDRDPTFVTVSADQRMGTNLLVDHLAELGHRDILHLAGPLDWLDARARERAFHERAKAWKLVERPIVVGDWSADFAYEYALGLKRRPDYTAIFAANDESALGLIHGFSERGISVPDEMSIVGFDDLPMTAHFLPPLTTVRQDFHAIGAKALEIVIAAAKGRDVPQRTRLPIELVRRLSVAAPRGGLG</sequence>
<dbReference type="InterPro" id="IPR000843">
    <property type="entry name" value="HTH_LacI"/>
</dbReference>
<dbReference type="CDD" id="cd01392">
    <property type="entry name" value="HTH_LacI"/>
    <property type="match status" value="1"/>
</dbReference>
<dbReference type="PANTHER" id="PTHR30146">
    <property type="entry name" value="LACI-RELATED TRANSCRIPTIONAL REPRESSOR"/>
    <property type="match status" value="1"/>
</dbReference>
<evidence type="ECO:0000259" key="4">
    <source>
        <dbReference type="PROSITE" id="PS50932"/>
    </source>
</evidence>
<evidence type="ECO:0000256" key="2">
    <source>
        <dbReference type="ARBA" id="ARBA00023125"/>
    </source>
</evidence>
<dbReference type="RefSeq" id="WP_219080723.1">
    <property type="nucleotide sequence ID" value="NZ_CP079216.1"/>
</dbReference>
<gene>
    <name evidence="5" type="ORF">KDB89_10145</name>
</gene>
<reference evidence="5 6" key="1">
    <citation type="submission" date="2021-07" db="EMBL/GenBank/DDBJ databases">
        <title>complete genome sequencing of Tessaracoccus sp.J1M15.</title>
        <authorList>
            <person name="Bae J.-W."/>
            <person name="Kim D.-y."/>
        </authorList>
    </citation>
    <scope>NUCLEOTIDE SEQUENCE [LARGE SCALE GENOMIC DNA]</scope>
    <source>
        <strain evidence="5 6">J1M15</strain>
    </source>
</reference>
<keyword evidence="1" id="KW-0805">Transcription regulation</keyword>
<evidence type="ECO:0000256" key="1">
    <source>
        <dbReference type="ARBA" id="ARBA00023015"/>
    </source>
</evidence>
<dbReference type="Pfam" id="PF13377">
    <property type="entry name" value="Peripla_BP_3"/>
    <property type="match status" value="1"/>
</dbReference>
<dbReference type="Proteomes" id="UP000824504">
    <property type="component" value="Chromosome"/>
</dbReference>
<dbReference type="Pfam" id="PF00356">
    <property type="entry name" value="LacI"/>
    <property type="match status" value="1"/>
</dbReference>
<organism evidence="5 6">
    <name type="scientific">Tessaracoccus palaemonis</name>
    <dbReference type="NCBI Taxonomy" id="2829499"/>
    <lineage>
        <taxon>Bacteria</taxon>
        <taxon>Bacillati</taxon>
        <taxon>Actinomycetota</taxon>
        <taxon>Actinomycetes</taxon>
        <taxon>Propionibacteriales</taxon>
        <taxon>Propionibacteriaceae</taxon>
        <taxon>Tessaracoccus</taxon>
    </lineage>
</organism>
<dbReference type="InterPro" id="IPR046335">
    <property type="entry name" value="LacI/GalR-like_sensor"/>
</dbReference>
<protein>
    <submittedName>
        <fullName evidence="5">LacI family DNA-binding transcriptional regulator</fullName>
    </submittedName>
</protein>
<accession>A0ABX8SHI2</accession>
<name>A0ABX8SHI2_9ACTN</name>
<evidence type="ECO:0000313" key="5">
    <source>
        <dbReference type="EMBL" id="QXT62125.1"/>
    </source>
</evidence>
<keyword evidence="6" id="KW-1185">Reference proteome</keyword>
<evidence type="ECO:0000313" key="6">
    <source>
        <dbReference type="Proteomes" id="UP000824504"/>
    </source>
</evidence>
<dbReference type="PANTHER" id="PTHR30146:SF109">
    <property type="entry name" value="HTH-TYPE TRANSCRIPTIONAL REGULATOR GALS"/>
    <property type="match status" value="1"/>
</dbReference>
<dbReference type="CDD" id="cd01574">
    <property type="entry name" value="PBP1_LacI"/>
    <property type="match status" value="1"/>
</dbReference>
<keyword evidence="2 5" id="KW-0238">DNA-binding</keyword>